<evidence type="ECO:0000313" key="2">
    <source>
        <dbReference type="EMBL" id="PWR76221.1"/>
    </source>
</evidence>
<dbReference type="EMBL" id="QGMZ01000003">
    <property type="protein sequence ID" value="PWR76221.1"/>
    <property type="molecule type" value="Genomic_DNA"/>
</dbReference>
<accession>A0A2V2NKT2</accession>
<proteinExistence type="predicted"/>
<evidence type="ECO:0000313" key="3">
    <source>
        <dbReference type="Proteomes" id="UP000245934"/>
    </source>
</evidence>
<dbReference type="AlphaFoldDB" id="A0A2V2NKT2"/>
<keyword evidence="3" id="KW-1185">Reference proteome</keyword>
<sequence>MIHQVQKIPPDSIILLQIFNRDISGKVITHEEFAELVSSQTNVPVFGNSELMLNHGILGGKITTGFDHGVKAGELATWVLNGEPAGSIPIVRSSPNRNIFDYTLLSKHQIPETSLPPESEIINNPAQTNVPIWVLYITVVIIVLCSIIILILLYHLQVRKRTESDLRKNISERIIAEDNLKRDELRLESLIHLHQYPGHCIQEIKNILFSYRNF</sequence>
<protein>
    <submittedName>
        <fullName evidence="2">Uncharacterized protein</fullName>
    </submittedName>
</protein>
<name>A0A2V2NKT2_9EURY</name>
<organism evidence="2 3">
    <name type="scientific">Methanospirillum stamsii</name>
    <dbReference type="NCBI Taxonomy" id="1277351"/>
    <lineage>
        <taxon>Archaea</taxon>
        <taxon>Methanobacteriati</taxon>
        <taxon>Methanobacteriota</taxon>
        <taxon>Stenosarchaea group</taxon>
        <taxon>Methanomicrobia</taxon>
        <taxon>Methanomicrobiales</taxon>
        <taxon>Methanospirillaceae</taxon>
        <taxon>Methanospirillum</taxon>
    </lineage>
</organism>
<gene>
    <name evidence="2" type="ORF">DLD82_00675</name>
</gene>
<feature type="transmembrane region" description="Helical" evidence="1">
    <location>
        <begin position="133"/>
        <end position="154"/>
    </location>
</feature>
<keyword evidence="1" id="KW-0472">Membrane</keyword>
<keyword evidence="1" id="KW-1133">Transmembrane helix</keyword>
<comment type="caution">
    <text evidence="2">The sequence shown here is derived from an EMBL/GenBank/DDBJ whole genome shotgun (WGS) entry which is preliminary data.</text>
</comment>
<keyword evidence="1" id="KW-0812">Transmembrane</keyword>
<reference evidence="2 3" key="1">
    <citation type="submission" date="2018-05" db="EMBL/GenBank/DDBJ databases">
        <title>Draft genome of Methanospirillum stamsii Pt1.</title>
        <authorList>
            <person name="Dueholm M.S."/>
            <person name="Nielsen P.H."/>
            <person name="Bakmann L.F."/>
            <person name="Otzen D.E."/>
        </authorList>
    </citation>
    <scope>NUCLEOTIDE SEQUENCE [LARGE SCALE GENOMIC DNA]</scope>
    <source>
        <strain evidence="2 3">Pt1</strain>
    </source>
</reference>
<evidence type="ECO:0000256" key="1">
    <source>
        <dbReference type="SAM" id="Phobius"/>
    </source>
</evidence>
<dbReference type="Proteomes" id="UP000245934">
    <property type="component" value="Unassembled WGS sequence"/>
</dbReference>
<dbReference type="Gene3D" id="3.40.50.2300">
    <property type="match status" value="2"/>
</dbReference>
<dbReference type="RefSeq" id="WP_109939181.1">
    <property type="nucleotide sequence ID" value="NZ_CP176366.1"/>
</dbReference>
<dbReference type="GeneID" id="97610651"/>